<evidence type="ECO:0000256" key="7">
    <source>
        <dbReference type="SAM" id="Phobius"/>
    </source>
</evidence>
<dbReference type="PANTHER" id="PTHR16318:SF0">
    <property type="entry name" value="GAMMA-SECRETASE SUBUNIT PEN-2"/>
    <property type="match status" value="1"/>
</dbReference>
<evidence type="ECO:0000313" key="9">
    <source>
        <dbReference type="EMBL" id="KNE66270.1"/>
    </source>
</evidence>
<keyword evidence="3 7" id="KW-0812">Transmembrane</keyword>
<accession>A0A0L0SV55</accession>
<feature type="signal peptide" evidence="8">
    <location>
        <begin position="1"/>
        <end position="26"/>
    </location>
</feature>
<evidence type="ECO:0000256" key="1">
    <source>
        <dbReference type="ARBA" id="ARBA00004141"/>
    </source>
</evidence>
<keyword evidence="4" id="KW-0914">Notch signaling pathway</keyword>
<reference evidence="9 10" key="1">
    <citation type="submission" date="2009-11" db="EMBL/GenBank/DDBJ databases">
        <title>Annotation of Allomyces macrogynus ATCC 38327.</title>
        <authorList>
            <consortium name="The Broad Institute Genome Sequencing Platform"/>
            <person name="Russ C."/>
            <person name="Cuomo C."/>
            <person name="Burger G."/>
            <person name="Gray M.W."/>
            <person name="Holland P.W.H."/>
            <person name="King N."/>
            <person name="Lang F.B.F."/>
            <person name="Roger A.J."/>
            <person name="Ruiz-Trillo I."/>
            <person name="Young S.K."/>
            <person name="Zeng Q."/>
            <person name="Gargeya S."/>
            <person name="Fitzgerald M."/>
            <person name="Haas B."/>
            <person name="Abouelleil A."/>
            <person name="Alvarado L."/>
            <person name="Arachchi H.M."/>
            <person name="Berlin A."/>
            <person name="Chapman S.B."/>
            <person name="Gearin G."/>
            <person name="Goldberg J."/>
            <person name="Griggs A."/>
            <person name="Gujja S."/>
            <person name="Hansen M."/>
            <person name="Heiman D."/>
            <person name="Howarth C."/>
            <person name="Larimer J."/>
            <person name="Lui A."/>
            <person name="MacDonald P.J.P."/>
            <person name="McCowen C."/>
            <person name="Montmayeur A."/>
            <person name="Murphy C."/>
            <person name="Neiman D."/>
            <person name="Pearson M."/>
            <person name="Priest M."/>
            <person name="Roberts A."/>
            <person name="Saif S."/>
            <person name="Shea T."/>
            <person name="Sisk P."/>
            <person name="Stolte C."/>
            <person name="Sykes S."/>
            <person name="Wortman J."/>
            <person name="Nusbaum C."/>
            <person name="Birren B."/>
        </authorList>
    </citation>
    <scope>NUCLEOTIDE SEQUENCE [LARGE SCALE GENOMIC DNA]</scope>
    <source>
        <strain evidence="9 10">ATCC 38327</strain>
    </source>
</reference>
<gene>
    <name evidence="9" type="ORF">AMAG_19374</name>
</gene>
<dbReference type="AlphaFoldDB" id="A0A0L0SV55"/>
<keyword evidence="8" id="KW-0732">Signal</keyword>
<dbReference type="VEuPathDB" id="FungiDB:AMAG_19374"/>
<keyword evidence="10" id="KW-1185">Reference proteome</keyword>
<dbReference type="Pfam" id="PF10251">
    <property type="entry name" value="PEN-2"/>
    <property type="match status" value="1"/>
</dbReference>
<evidence type="ECO:0000256" key="6">
    <source>
        <dbReference type="ARBA" id="ARBA00023136"/>
    </source>
</evidence>
<evidence type="ECO:0000256" key="4">
    <source>
        <dbReference type="ARBA" id="ARBA00022976"/>
    </source>
</evidence>
<feature type="transmembrane region" description="Helical" evidence="7">
    <location>
        <begin position="40"/>
        <end position="60"/>
    </location>
</feature>
<organism evidence="9 10">
    <name type="scientific">Allomyces macrogynus (strain ATCC 38327)</name>
    <name type="common">Allomyces javanicus var. macrogynus</name>
    <dbReference type="NCBI Taxonomy" id="578462"/>
    <lineage>
        <taxon>Eukaryota</taxon>
        <taxon>Fungi</taxon>
        <taxon>Fungi incertae sedis</taxon>
        <taxon>Blastocladiomycota</taxon>
        <taxon>Blastocladiomycetes</taxon>
        <taxon>Blastocladiales</taxon>
        <taxon>Blastocladiaceae</taxon>
        <taxon>Allomyces</taxon>
    </lineage>
</organism>
<comment type="similarity">
    <text evidence="2">Belongs to the PEN-2 family.</text>
</comment>
<reference evidence="10" key="2">
    <citation type="submission" date="2009-11" db="EMBL/GenBank/DDBJ databases">
        <title>The Genome Sequence of Allomyces macrogynus strain ATCC 38327.</title>
        <authorList>
            <consortium name="The Broad Institute Genome Sequencing Platform"/>
            <person name="Russ C."/>
            <person name="Cuomo C."/>
            <person name="Shea T."/>
            <person name="Young S.K."/>
            <person name="Zeng Q."/>
            <person name="Koehrsen M."/>
            <person name="Haas B."/>
            <person name="Borodovsky M."/>
            <person name="Guigo R."/>
            <person name="Alvarado L."/>
            <person name="Berlin A."/>
            <person name="Borenstein D."/>
            <person name="Chen Z."/>
            <person name="Engels R."/>
            <person name="Freedman E."/>
            <person name="Gellesch M."/>
            <person name="Goldberg J."/>
            <person name="Griggs A."/>
            <person name="Gujja S."/>
            <person name="Heiman D."/>
            <person name="Hepburn T."/>
            <person name="Howarth C."/>
            <person name="Jen D."/>
            <person name="Larson L."/>
            <person name="Lewis B."/>
            <person name="Mehta T."/>
            <person name="Park D."/>
            <person name="Pearson M."/>
            <person name="Roberts A."/>
            <person name="Saif S."/>
            <person name="Shenoy N."/>
            <person name="Sisk P."/>
            <person name="Stolte C."/>
            <person name="Sykes S."/>
            <person name="Walk T."/>
            <person name="White J."/>
            <person name="Yandava C."/>
            <person name="Burger G."/>
            <person name="Gray M.W."/>
            <person name="Holland P.W.H."/>
            <person name="King N."/>
            <person name="Lang F.B.F."/>
            <person name="Roger A.J."/>
            <person name="Ruiz-Trillo I."/>
            <person name="Lander E."/>
            <person name="Nusbaum C."/>
        </authorList>
    </citation>
    <scope>NUCLEOTIDE SEQUENCE [LARGE SCALE GENOMIC DNA]</scope>
    <source>
        <strain evidence="10">ATCC 38327</strain>
    </source>
</reference>
<evidence type="ECO:0000256" key="2">
    <source>
        <dbReference type="ARBA" id="ARBA00009607"/>
    </source>
</evidence>
<keyword evidence="6 7" id="KW-0472">Membrane</keyword>
<evidence type="ECO:0000313" key="10">
    <source>
        <dbReference type="Proteomes" id="UP000054350"/>
    </source>
</evidence>
<proteinExistence type="inferred from homology"/>
<sequence length="84" mass="9314">MLLGGIPCLPLLWLVHILFHWPLAKEADRAPSLAPTLRRHMTWAAVGVVFWGIALIAWWATFVQLRESLGVTGDTLVVVDIKGT</sequence>
<dbReference type="GO" id="GO:0070765">
    <property type="term" value="C:gamma-secretase complex"/>
    <property type="evidence" value="ECO:0007669"/>
    <property type="project" value="TreeGrafter"/>
</dbReference>
<feature type="chain" id="PRO_5005548350" evidence="8">
    <location>
        <begin position="27"/>
        <end position="84"/>
    </location>
</feature>
<evidence type="ECO:0000256" key="5">
    <source>
        <dbReference type="ARBA" id="ARBA00022989"/>
    </source>
</evidence>
<dbReference type="PANTHER" id="PTHR16318">
    <property type="entry name" value="GAMMA-SECRETASE SUBUNIT PEN-2"/>
    <property type="match status" value="1"/>
</dbReference>
<evidence type="ECO:0000256" key="8">
    <source>
        <dbReference type="SAM" id="SignalP"/>
    </source>
</evidence>
<dbReference type="Proteomes" id="UP000054350">
    <property type="component" value="Unassembled WGS sequence"/>
</dbReference>
<dbReference type="OrthoDB" id="524898at2759"/>
<evidence type="ECO:0000256" key="3">
    <source>
        <dbReference type="ARBA" id="ARBA00022692"/>
    </source>
</evidence>
<comment type="subcellular location">
    <subcellularLocation>
        <location evidence="1">Membrane</location>
        <topology evidence="1">Multi-pass membrane protein</topology>
    </subcellularLocation>
</comment>
<protein>
    <submittedName>
        <fullName evidence="9">Uncharacterized protein</fullName>
    </submittedName>
</protein>
<dbReference type="EMBL" id="GG745349">
    <property type="protein sequence ID" value="KNE66270.1"/>
    <property type="molecule type" value="Genomic_DNA"/>
</dbReference>
<dbReference type="InterPro" id="IPR019379">
    <property type="entry name" value="Gamma_Secretase_Asp_P_PEN2"/>
</dbReference>
<name>A0A0L0SV55_ALLM3</name>
<keyword evidence="5 7" id="KW-1133">Transmembrane helix</keyword>